<evidence type="ECO:0000313" key="2">
    <source>
        <dbReference type="EMBL" id="GBE79187.1"/>
    </source>
</evidence>
<dbReference type="Proteomes" id="UP000287166">
    <property type="component" value="Unassembled WGS sequence"/>
</dbReference>
<feature type="compositionally biased region" description="Polar residues" evidence="1">
    <location>
        <begin position="184"/>
        <end position="196"/>
    </location>
</feature>
<evidence type="ECO:0000313" key="3">
    <source>
        <dbReference type="Proteomes" id="UP000287166"/>
    </source>
</evidence>
<feature type="compositionally biased region" description="Low complexity" evidence="1">
    <location>
        <begin position="166"/>
        <end position="183"/>
    </location>
</feature>
<protein>
    <submittedName>
        <fullName evidence="2">Uncharacterized protein</fullName>
    </submittedName>
</protein>
<feature type="compositionally biased region" description="Low complexity" evidence="1">
    <location>
        <begin position="127"/>
        <end position="154"/>
    </location>
</feature>
<feature type="compositionally biased region" description="Basic and acidic residues" evidence="1">
    <location>
        <begin position="382"/>
        <end position="393"/>
    </location>
</feature>
<feature type="compositionally biased region" description="Gly residues" evidence="1">
    <location>
        <begin position="293"/>
        <end position="326"/>
    </location>
</feature>
<feature type="compositionally biased region" description="Gly residues" evidence="1">
    <location>
        <begin position="263"/>
        <end position="283"/>
    </location>
</feature>
<feature type="compositionally biased region" description="Pro residues" evidence="1">
    <location>
        <begin position="15"/>
        <end position="29"/>
    </location>
</feature>
<keyword evidence="3" id="KW-1185">Reference proteome</keyword>
<feature type="compositionally biased region" description="Polar residues" evidence="1">
    <location>
        <begin position="810"/>
        <end position="835"/>
    </location>
</feature>
<feature type="compositionally biased region" description="Low complexity" evidence="1">
    <location>
        <begin position="91"/>
        <end position="107"/>
    </location>
</feature>
<evidence type="ECO:0000256" key="1">
    <source>
        <dbReference type="SAM" id="MobiDB-lite"/>
    </source>
</evidence>
<feature type="region of interest" description="Disordered" evidence="1">
    <location>
        <begin position="443"/>
        <end position="595"/>
    </location>
</feature>
<dbReference type="EMBL" id="BFAD01000002">
    <property type="protein sequence ID" value="GBE79187.1"/>
    <property type="molecule type" value="Genomic_DNA"/>
</dbReference>
<feature type="compositionally biased region" description="Low complexity" evidence="1">
    <location>
        <begin position="35"/>
        <end position="50"/>
    </location>
</feature>
<proteinExistence type="predicted"/>
<feature type="compositionally biased region" description="Low complexity" evidence="1">
    <location>
        <begin position="449"/>
        <end position="462"/>
    </location>
</feature>
<sequence length="1206" mass="128027">MNKNPFVTTPAYNPQQPPLPPGPPPPQPAQPDYSAYWAAATAAQHAQTPAVGTFTPHWSTSQPAQPARPTPEQSALYANYGYGGQQNLAWQQQQQQQQQQQRQAQPHFQPPPPVVQPPPQPPPQPAYNPYQPQAGAYQQPYVPQPGPAAQHAPQTTFQSHVPPPQQFQQPQQQPFFHPQQQQPRLNNRNIHQTSPQQFPPAKRPRFDSPNQHRGSAPPQPQFQPPPPPPMQQGGGMSSFGPGPGQGHHSRGGGPSLAQLSMGAGRGGYGGSRGGSNAGRGRGVPMGMNRGGNRSRGGGMYNNMGGRGGGGGGGQAGGSFRGHGSNRGFGNRDNRRGGSFSAGGGQGYSHGYQQQQPHHYQQQNYSSSSFRGRNQGFSSSRGGRHDASVMHSAKDSGVLMSSSFSSGKKDENRRTLTDFKIIGLEIRDLSWSWGVSLPDSVEPAVKVENENPQNENPSSSEPSADAQASEAISASPSVKVEGVTVNSDDALMDSTKSAEDVAIPGEATKMEETSFIPPPPSRIRIYFHTPVTADDAHPITPQSSFSLGSSSAANTRKGKRKKLEDDDGDAEDGRGPPPPPPGAEHDGVSVAASVDYDVENAAGRDSVAPSVAETVSEGDWLMAAIGGEEGEGDGDDSHFSDVKDYHDLHIGGGEYGNGYDDMQGDGHDDYHMLGDDDAQGSVDEQYENVLNAELGSMSSASHGPNGVHSTESLPLNGPADVSSDVAAHRQENGVPAVNGKAHQEVGPEILPDVQSAPPESSVVHDVSAAVVSPSVEPTSVPPADVANSTPHVDAQAPSESTSHSGGAPLQATDSIASTVPDTNVQDPNLSSSTTANKGDAADTADAIEAELLMEPTQPAQEEFSQLDVPTTEPSASPVSHTLVSPSCPPSTTISEPSNSQSPQKTDGKAGKTASANRLSISFAAGTRRLVIDAEIVDKLKVFRGEGRIEVYMNVDKDDAGGFKGIMIEGFSEATSSYVPLEISEHPDADPTVPAFSKVSLPSKVTLIGHLDRERPLSEPKWVKTGDVQEWLRSMFGRMFWVAGDAADGWEKKIEVADPDPPPTIWTLLEAWAGNSSVGLVNERQRFLRTHMTETDNILEILLRLVRGERSSYNQNTPTISAPSVSGPLLSALSQGSAHGAQQTHVSLAVLAIFRLAVEYAKKAAPDTGKGEAEARVGEIIRCLPSHLIYKSLDGIFKEWRVEKKGGR</sequence>
<dbReference type="AlphaFoldDB" id="A0A401GAL2"/>
<gene>
    <name evidence="2" type="ORF">SCP_0203840</name>
</gene>
<feature type="region of interest" description="Disordered" evidence="1">
    <location>
        <begin position="695"/>
        <end position="722"/>
    </location>
</feature>
<dbReference type="STRING" id="139825.A0A401GAL2"/>
<comment type="caution">
    <text evidence="2">The sequence shown here is derived from an EMBL/GenBank/DDBJ whole genome shotgun (WGS) entry which is preliminary data.</text>
</comment>
<feature type="compositionally biased region" description="Low complexity" evidence="1">
    <location>
        <begin position="348"/>
        <end position="368"/>
    </location>
</feature>
<feature type="region of interest" description="Disordered" evidence="1">
    <location>
        <begin position="772"/>
        <end position="839"/>
    </location>
</feature>
<feature type="compositionally biased region" description="Gly residues" evidence="1">
    <location>
        <begin position="232"/>
        <end position="245"/>
    </location>
</feature>
<feature type="compositionally biased region" description="Polar residues" evidence="1">
    <location>
        <begin position="369"/>
        <end position="380"/>
    </location>
</feature>
<reference evidence="2 3" key="1">
    <citation type="journal article" date="2018" name="Sci. Rep.">
        <title>Genome sequence of the cauliflower mushroom Sparassis crispa (Hanabiratake) and its association with beneficial usage.</title>
        <authorList>
            <person name="Kiyama R."/>
            <person name="Furutani Y."/>
            <person name="Kawaguchi K."/>
            <person name="Nakanishi T."/>
        </authorList>
    </citation>
    <scope>NUCLEOTIDE SEQUENCE [LARGE SCALE GENOMIC DNA]</scope>
</reference>
<accession>A0A401GAL2</accession>
<feature type="compositionally biased region" description="Pro residues" evidence="1">
    <location>
        <begin position="217"/>
        <end position="230"/>
    </location>
</feature>
<dbReference type="RefSeq" id="XP_027610100.1">
    <property type="nucleotide sequence ID" value="XM_027754299.1"/>
</dbReference>
<feature type="region of interest" description="Disordered" evidence="1">
    <location>
        <begin position="857"/>
        <end position="913"/>
    </location>
</feature>
<feature type="compositionally biased region" description="Polar residues" evidence="1">
    <location>
        <begin position="695"/>
        <end position="712"/>
    </location>
</feature>
<organism evidence="2 3">
    <name type="scientific">Sparassis crispa</name>
    <dbReference type="NCBI Taxonomy" id="139825"/>
    <lineage>
        <taxon>Eukaryota</taxon>
        <taxon>Fungi</taxon>
        <taxon>Dikarya</taxon>
        <taxon>Basidiomycota</taxon>
        <taxon>Agaricomycotina</taxon>
        <taxon>Agaricomycetes</taxon>
        <taxon>Polyporales</taxon>
        <taxon>Sparassidaceae</taxon>
        <taxon>Sparassis</taxon>
    </lineage>
</organism>
<dbReference type="GeneID" id="38776104"/>
<feature type="compositionally biased region" description="Pro residues" evidence="1">
    <location>
        <begin position="108"/>
        <end position="126"/>
    </location>
</feature>
<name>A0A401GAL2_9APHY</name>
<feature type="compositionally biased region" description="Polar residues" evidence="1">
    <location>
        <begin position="857"/>
        <end position="903"/>
    </location>
</feature>
<dbReference type="InParanoid" id="A0A401GAL2"/>
<feature type="compositionally biased region" description="Low complexity" evidence="1">
    <location>
        <begin position="772"/>
        <end position="782"/>
    </location>
</feature>
<dbReference type="OrthoDB" id="431557at2759"/>
<feature type="compositionally biased region" description="Polar residues" evidence="1">
    <location>
        <begin position="1"/>
        <end position="13"/>
    </location>
</feature>
<dbReference type="PRINTS" id="PR01217">
    <property type="entry name" value="PRICHEXTENSN"/>
</dbReference>
<feature type="region of interest" description="Disordered" evidence="1">
    <location>
        <begin position="1"/>
        <end position="413"/>
    </location>
</feature>